<dbReference type="InterPro" id="IPR050072">
    <property type="entry name" value="Peptidase_M20A"/>
</dbReference>
<reference evidence="5" key="1">
    <citation type="submission" date="2013-08" db="EMBL/GenBank/DDBJ databases">
        <authorList>
            <person name="Durkin A.S."/>
            <person name="Haft D.R."/>
            <person name="McCorrison J."/>
            <person name="Torralba M."/>
            <person name="Gillis M."/>
            <person name="Haft D.H."/>
            <person name="Methe B."/>
            <person name="Sutton G."/>
            <person name="Nelson K.E."/>
        </authorList>
    </citation>
    <scope>NUCLEOTIDE SEQUENCE [LARGE SCALE GENOMIC DNA]</scope>
    <source>
        <strain evidence="5">F0233</strain>
    </source>
</reference>
<dbReference type="GO" id="GO:0008777">
    <property type="term" value="F:acetylornithine deacetylase activity"/>
    <property type="evidence" value="ECO:0007669"/>
    <property type="project" value="TreeGrafter"/>
</dbReference>
<dbReference type="NCBIfam" id="TIGR01900">
    <property type="entry name" value="dapE-gram_pos"/>
    <property type="match status" value="1"/>
</dbReference>
<keyword evidence="2 5" id="KW-0378">Hydrolase</keyword>
<dbReference type="SUPFAM" id="SSF53187">
    <property type="entry name" value="Zn-dependent exopeptidases"/>
    <property type="match status" value="1"/>
</dbReference>
<evidence type="ECO:0000259" key="4">
    <source>
        <dbReference type="Pfam" id="PF07687"/>
    </source>
</evidence>
<gene>
    <name evidence="5" type="primary">dapE</name>
    <name evidence="5" type="ORF">HMPREF0682_2795</name>
</gene>
<dbReference type="PANTHER" id="PTHR43808:SF31">
    <property type="entry name" value="N-ACETYL-L-CITRULLINE DEACETYLASE"/>
    <property type="match status" value="1"/>
</dbReference>
<dbReference type="InterPro" id="IPR002933">
    <property type="entry name" value="Peptidase_M20"/>
</dbReference>
<dbReference type="EMBL" id="ACVN02000276">
    <property type="protein sequence ID" value="ERK51540.1"/>
    <property type="molecule type" value="Genomic_DNA"/>
</dbReference>
<evidence type="ECO:0000313" key="6">
    <source>
        <dbReference type="Proteomes" id="UP000017052"/>
    </source>
</evidence>
<dbReference type="SUPFAM" id="SSF55031">
    <property type="entry name" value="Bacterial exopeptidase dimerisation domain"/>
    <property type="match status" value="1"/>
</dbReference>
<name>U2PLZ3_9ACTN</name>
<dbReference type="InterPro" id="IPR036264">
    <property type="entry name" value="Bact_exopeptidase_dim_dom"/>
</dbReference>
<dbReference type="InterPro" id="IPR011650">
    <property type="entry name" value="Peptidase_M20_dimer"/>
</dbReference>
<organism evidence="5 6">
    <name type="scientific">Propionibacterium acidifaciens F0233</name>
    <dbReference type="NCBI Taxonomy" id="553198"/>
    <lineage>
        <taxon>Bacteria</taxon>
        <taxon>Bacillati</taxon>
        <taxon>Actinomycetota</taxon>
        <taxon>Actinomycetes</taxon>
        <taxon>Propionibacteriales</taxon>
        <taxon>Propionibacteriaceae</taxon>
        <taxon>Propionibacterium</taxon>
    </lineage>
</organism>
<evidence type="ECO:0000256" key="1">
    <source>
        <dbReference type="ARBA" id="ARBA00022723"/>
    </source>
</evidence>
<dbReference type="PANTHER" id="PTHR43808">
    <property type="entry name" value="ACETYLORNITHINE DEACETYLASE"/>
    <property type="match status" value="1"/>
</dbReference>
<dbReference type="Gene3D" id="3.30.70.360">
    <property type="match status" value="1"/>
</dbReference>
<sequence length="371" mass="39579">MAMRNEEAEGLEPGDLHGLFARIVDIESVSRGEARLADLVERALSGCPHLEVLRHGNSIVARTRLGRDQRVIIAGHLDTVPVADNLPSRVEVRDGREVLVGRGAADMKGGVAVALHLAQALDEPVHDVTWVFYECEEIEASANGLGRIAEDHPDWLAGDFAVLMEPTSDRIEGGCQGTTRFKLTTHGTAAHSARSWLGRNAIHELTGLLEAIRDYPVREAVGVEGLVFREGLNATIVSGGTAGNVIPDTAELYVNFRFAPDVSAEGALAAMRRTFERPGVDFEVLDLSPAARPGLDRPAARQFCAAVGGEPGPKYGWTDVARFSALGVPAVNYGPGDAGKAHAVDECCPLDDLDAARDALLAWLRPGGGHE</sequence>
<dbReference type="EC" id="3.5.1.18" evidence="3"/>
<feature type="domain" description="Peptidase M20 dimerisation" evidence="4">
    <location>
        <begin position="177"/>
        <end position="278"/>
    </location>
</feature>
<evidence type="ECO:0000313" key="5">
    <source>
        <dbReference type="EMBL" id="ERK51540.1"/>
    </source>
</evidence>
<dbReference type="Pfam" id="PF01546">
    <property type="entry name" value="Peptidase_M20"/>
    <property type="match status" value="1"/>
</dbReference>
<dbReference type="Gene3D" id="3.40.630.10">
    <property type="entry name" value="Zn peptidases"/>
    <property type="match status" value="1"/>
</dbReference>
<dbReference type="GO" id="GO:0006526">
    <property type="term" value="P:L-arginine biosynthetic process"/>
    <property type="evidence" value="ECO:0007669"/>
    <property type="project" value="TreeGrafter"/>
</dbReference>
<dbReference type="GO" id="GO:0009014">
    <property type="term" value="F:succinyl-diaminopimelate desuccinylase activity"/>
    <property type="evidence" value="ECO:0007669"/>
    <property type="project" value="UniProtKB-UniRule"/>
</dbReference>
<dbReference type="GO" id="GO:0046872">
    <property type="term" value="F:metal ion binding"/>
    <property type="evidence" value="ECO:0007669"/>
    <property type="project" value="UniProtKB-KW"/>
</dbReference>
<keyword evidence="6" id="KW-1185">Reference proteome</keyword>
<dbReference type="AlphaFoldDB" id="U2PLZ3"/>
<evidence type="ECO:0000256" key="2">
    <source>
        <dbReference type="ARBA" id="ARBA00022801"/>
    </source>
</evidence>
<dbReference type="Proteomes" id="UP000017052">
    <property type="component" value="Unassembled WGS sequence"/>
</dbReference>
<dbReference type="InterPro" id="IPR010174">
    <property type="entry name" value="Succinyl-DAP_deSuclase_DapE"/>
</dbReference>
<proteinExistence type="predicted"/>
<comment type="caution">
    <text evidence="5">The sequence shown here is derived from an EMBL/GenBank/DDBJ whole genome shotgun (WGS) entry which is preliminary data.</text>
</comment>
<evidence type="ECO:0000256" key="3">
    <source>
        <dbReference type="NCBIfam" id="TIGR01900"/>
    </source>
</evidence>
<accession>U2PLZ3</accession>
<keyword evidence="1" id="KW-0479">Metal-binding</keyword>
<dbReference type="Pfam" id="PF07687">
    <property type="entry name" value="M20_dimer"/>
    <property type="match status" value="1"/>
</dbReference>
<dbReference type="GO" id="GO:0009089">
    <property type="term" value="P:lysine biosynthetic process via diaminopimelate"/>
    <property type="evidence" value="ECO:0007669"/>
    <property type="project" value="UniProtKB-UniRule"/>
</dbReference>
<protein>
    <recommendedName>
        <fullName evidence="3">Succinyl-diaminopimelate desuccinylase</fullName>
        <ecNumber evidence="3">3.5.1.18</ecNumber>
    </recommendedName>
</protein>